<accession>A0A291H041</accession>
<dbReference type="AlphaFoldDB" id="A0A291H041"/>
<evidence type="ECO:0000259" key="3">
    <source>
        <dbReference type="Pfam" id="PF04909"/>
    </source>
</evidence>
<dbReference type="InterPro" id="IPR052350">
    <property type="entry name" value="Metallo-dep_Lactonases"/>
</dbReference>
<dbReference type="InterPro" id="IPR032466">
    <property type="entry name" value="Metal_Hydrolase"/>
</dbReference>
<evidence type="ECO:0000256" key="2">
    <source>
        <dbReference type="SAM" id="MobiDB-lite"/>
    </source>
</evidence>
<dbReference type="OrthoDB" id="5450317at2"/>
<reference evidence="4 5" key="1">
    <citation type="journal article" date="2014" name="Int. J. Syst. Evol. Microbiol.">
        <title>Brachybacterium ginsengisoli sp. nov., isolated from soil of a ginseng field.</title>
        <authorList>
            <person name="Hoang V.A."/>
            <person name="Kim Y.J."/>
            <person name="Nguyen N.L."/>
            <person name="Yang D.C."/>
        </authorList>
    </citation>
    <scope>NUCLEOTIDE SEQUENCE [LARGE SCALE GENOMIC DNA]</scope>
    <source>
        <strain evidence="4 5">DCY80</strain>
    </source>
</reference>
<dbReference type="Proteomes" id="UP000217889">
    <property type="component" value="Chromosome"/>
</dbReference>
<name>A0A291H041_9MICO</name>
<feature type="domain" description="Amidohydrolase-related" evidence="3">
    <location>
        <begin position="10"/>
        <end position="299"/>
    </location>
</feature>
<dbReference type="InterPro" id="IPR006680">
    <property type="entry name" value="Amidohydro-rel"/>
</dbReference>
<dbReference type="EMBL" id="CP023564">
    <property type="protein sequence ID" value="ATG55839.1"/>
    <property type="molecule type" value="Genomic_DNA"/>
</dbReference>
<proteinExistence type="inferred from homology"/>
<evidence type="ECO:0000313" key="4">
    <source>
        <dbReference type="EMBL" id="ATG55839.1"/>
    </source>
</evidence>
<sequence length="306" mass="34184">MPDLYEGPIIDAHHHVWDLARNPHPWLEPGARVPHRYGDYDSIKKDYLARDFLADAVPAGVRGSVYMEAEWDPEDAIGERRYIEEQRRESGVPGAMAAQAWLDAPDIAQVLASHAASGIVRSVRHKPGESNESHGSGRGRTLMSDPDWREGYARLEQHGFHFELQTPWQNLPEAVSLLEEFPGITLVLNHSGVLLDRSEETLAGWRAALGAVADHPNVAIKASGLCVQGLPWTVALNREVVLEMIEIFGAERVMFGSNFPVDGMFTTYRDLVDGYREIVSELSLTVQHQFFFGTADRLYAPELFVS</sequence>
<dbReference type="Gene3D" id="3.20.20.140">
    <property type="entry name" value="Metal-dependent hydrolases"/>
    <property type="match status" value="1"/>
</dbReference>
<dbReference type="RefSeq" id="WP_096800299.1">
    <property type="nucleotide sequence ID" value="NZ_CP023564.1"/>
</dbReference>
<dbReference type="PANTHER" id="PTHR43569:SF1">
    <property type="entry name" value="BLL3371 PROTEIN"/>
    <property type="match status" value="1"/>
</dbReference>
<dbReference type="KEGG" id="bgg:CFK41_14435"/>
<keyword evidence="5" id="KW-1185">Reference proteome</keyword>
<evidence type="ECO:0000256" key="1">
    <source>
        <dbReference type="ARBA" id="ARBA00038310"/>
    </source>
</evidence>
<evidence type="ECO:0000313" key="5">
    <source>
        <dbReference type="Proteomes" id="UP000217889"/>
    </source>
</evidence>
<dbReference type="Pfam" id="PF04909">
    <property type="entry name" value="Amidohydro_2"/>
    <property type="match status" value="1"/>
</dbReference>
<dbReference type="GO" id="GO:0016787">
    <property type="term" value="F:hydrolase activity"/>
    <property type="evidence" value="ECO:0007669"/>
    <property type="project" value="InterPro"/>
</dbReference>
<dbReference type="PANTHER" id="PTHR43569">
    <property type="entry name" value="AMIDOHYDROLASE"/>
    <property type="match status" value="1"/>
</dbReference>
<comment type="similarity">
    <text evidence="1">Belongs to the metallo-dependent hydrolases superfamily.</text>
</comment>
<protein>
    <submittedName>
        <fullName evidence="4">Thioesterase</fullName>
    </submittedName>
</protein>
<dbReference type="SUPFAM" id="SSF51556">
    <property type="entry name" value="Metallo-dependent hydrolases"/>
    <property type="match status" value="1"/>
</dbReference>
<gene>
    <name evidence="4" type="ORF">CFK41_14435</name>
</gene>
<organism evidence="4 5">
    <name type="scientific">Brachybacterium ginsengisoli</name>
    <dbReference type="NCBI Taxonomy" id="1331682"/>
    <lineage>
        <taxon>Bacteria</taxon>
        <taxon>Bacillati</taxon>
        <taxon>Actinomycetota</taxon>
        <taxon>Actinomycetes</taxon>
        <taxon>Micrococcales</taxon>
        <taxon>Dermabacteraceae</taxon>
        <taxon>Brachybacterium</taxon>
    </lineage>
</organism>
<feature type="region of interest" description="Disordered" evidence="2">
    <location>
        <begin position="122"/>
        <end position="143"/>
    </location>
</feature>